<evidence type="ECO:0000256" key="18">
    <source>
        <dbReference type="SAM" id="MobiDB-lite"/>
    </source>
</evidence>
<evidence type="ECO:0000256" key="1">
    <source>
        <dbReference type="ARBA" id="ARBA00004651"/>
    </source>
</evidence>
<feature type="region of interest" description="Disordered" evidence="18">
    <location>
        <begin position="1598"/>
        <end position="1671"/>
    </location>
</feature>
<keyword evidence="4 19" id="KW-0812">Transmembrane</keyword>
<dbReference type="InterPro" id="IPR037162">
    <property type="entry name" value="TRPM_tetra_sf"/>
</dbReference>
<feature type="domain" description="Ion transport" evidence="20">
    <location>
        <begin position="857"/>
        <end position="1098"/>
    </location>
</feature>
<dbReference type="GO" id="GO:0005516">
    <property type="term" value="F:calmodulin binding"/>
    <property type="evidence" value="ECO:0007669"/>
    <property type="project" value="UniProtKB-KW"/>
</dbReference>
<keyword evidence="2" id="KW-0813">Transport</keyword>
<evidence type="ECO:0000256" key="10">
    <source>
        <dbReference type="ARBA" id="ARBA00034269"/>
    </source>
</evidence>
<dbReference type="GO" id="GO:0051262">
    <property type="term" value="P:protein tetramerization"/>
    <property type="evidence" value="ECO:0007669"/>
    <property type="project" value="InterPro"/>
</dbReference>
<feature type="domain" description="TRPM-like" evidence="23">
    <location>
        <begin position="444"/>
        <end position="727"/>
    </location>
</feature>
<comment type="subunit">
    <text evidence="15">Homotetramer. Interacts with TRPM1; the interaction results in the formation of a heteromultimeric cation channel complex that are functionally different from the homomeric channels.</text>
</comment>
<evidence type="ECO:0000313" key="25">
    <source>
        <dbReference type="Proteomes" id="UP000233060"/>
    </source>
</evidence>
<dbReference type="Pfam" id="PF16519">
    <property type="entry name" value="TRPM_tetra"/>
    <property type="match status" value="1"/>
</dbReference>
<organism evidence="24 25">
    <name type="scientific">Cercocebus atys</name>
    <name type="common">Sooty mangabey</name>
    <name type="synonym">Cercocebus torquatus atys</name>
    <dbReference type="NCBI Taxonomy" id="9531"/>
    <lineage>
        <taxon>Eukaryota</taxon>
        <taxon>Metazoa</taxon>
        <taxon>Chordata</taxon>
        <taxon>Craniata</taxon>
        <taxon>Vertebrata</taxon>
        <taxon>Euteleostomi</taxon>
        <taxon>Mammalia</taxon>
        <taxon>Eutheria</taxon>
        <taxon>Euarchontoglires</taxon>
        <taxon>Primates</taxon>
        <taxon>Haplorrhini</taxon>
        <taxon>Catarrhini</taxon>
        <taxon>Cercopithecidae</taxon>
        <taxon>Cercopithecinae</taxon>
        <taxon>Cercocebus</taxon>
    </lineage>
</organism>
<feature type="transmembrane region" description="Helical" evidence="19">
    <location>
        <begin position="850"/>
        <end position="869"/>
    </location>
</feature>
<evidence type="ECO:0000256" key="6">
    <source>
        <dbReference type="ARBA" id="ARBA00022989"/>
    </source>
</evidence>
<dbReference type="InterPro" id="IPR032415">
    <property type="entry name" value="TRPM_tetra"/>
</dbReference>
<evidence type="ECO:0000256" key="3">
    <source>
        <dbReference type="ARBA" id="ARBA00022475"/>
    </source>
</evidence>
<evidence type="ECO:0000256" key="2">
    <source>
        <dbReference type="ARBA" id="ARBA00022448"/>
    </source>
</evidence>
<evidence type="ECO:0000259" key="22">
    <source>
        <dbReference type="Pfam" id="PF18139"/>
    </source>
</evidence>
<feature type="region of interest" description="Disordered" evidence="18">
    <location>
        <begin position="1548"/>
        <end position="1569"/>
    </location>
</feature>
<feature type="compositionally biased region" description="Polar residues" evidence="18">
    <location>
        <begin position="1659"/>
        <end position="1671"/>
    </location>
</feature>
<evidence type="ECO:0000256" key="15">
    <source>
        <dbReference type="ARBA" id="ARBA00064991"/>
    </source>
</evidence>
<comment type="catalytic activity">
    <reaction evidence="11">
        <text>Zn(2+)(in) = Zn(2+)(out)</text>
        <dbReference type="Rhea" id="RHEA:29351"/>
        <dbReference type="ChEBI" id="CHEBI:29105"/>
    </reaction>
</comment>
<comment type="similarity">
    <text evidence="14">Belongs to the transient receptor (TC 1.A.4) family. LTrpC subfamily. TRPM3 sub-subfamily.</text>
</comment>
<keyword evidence="17" id="KW-0175">Coiled coil</keyword>
<accession>A0A2K5P6U7</accession>
<keyword evidence="7" id="KW-0406">Ion transport</keyword>
<dbReference type="Pfam" id="PF18139">
    <property type="entry name" value="LSDAT_euk"/>
    <property type="match status" value="1"/>
</dbReference>
<evidence type="ECO:0000256" key="12">
    <source>
        <dbReference type="ARBA" id="ARBA00036173"/>
    </source>
</evidence>
<evidence type="ECO:0000256" key="14">
    <source>
        <dbReference type="ARBA" id="ARBA00060893"/>
    </source>
</evidence>
<dbReference type="Ensembl" id="ENSCATT00000069868.1">
    <property type="protein sequence ID" value="ENSCATP00000045423.1"/>
    <property type="gene ID" value="ENSCATG00000044830.1"/>
</dbReference>
<evidence type="ECO:0000256" key="17">
    <source>
        <dbReference type="SAM" id="Coils"/>
    </source>
</evidence>
<evidence type="ECO:0000256" key="19">
    <source>
        <dbReference type="SAM" id="Phobius"/>
    </source>
</evidence>
<feature type="transmembrane region" description="Helical" evidence="19">
    <location>
        <begin position="986"/>
        <end position="1006"/>
    </location>
</feature>
<dbReference type="PANTHER" id="PTHR13800">
    <property type="entry name" value="TRANSIENT RECEPTOR POTENTIAL CATION CHANNEL, SUBFAMILY M, MEMBER 6"/>
    <property type="match status" value="1"/>
</dbReference>
<keyword evidence="8 19" id="KW-0472">Membrane</keyword>
<protein>
    <recommendedName>
        <fullName evidence="16">Transient receptor potential cation channel subfamily M member 3</fullName>
    </recommendedName>
</protein>
<feature type="domain" description="TRPM tetramerisation" evidence="21">
    <location>
        <begin position="1192"/>
        <end position="1247"/>
    </location>
</feature>
<dbReference type="InterPro" id="IPR050927">
    <property type="entry name" value="TRPM"/>
</dbReference>
<evidence type="ECO:0000259" key="21">
    <source>
        <dbReference type="Pfam" id="PF16519"/>
    </source>
</evidence>
<reference evidence="24" key="2">
    <citation type="submission" date="2025-09" db="UniProtKB">
        <authorList>
            <consortium name="Ensembl"/>
        </authorList>
    </citation>
    <scope>IDENTIFICATION</scope>
</reference>
<evidence type="ECO:0000256" key="13">
    <source>
        <dbReference type="ARBA" id="ARBA00036634"/>
    </source>
</evidence>
<dbReference type="Bgee" id="ENSCATG00000044830">
    <property type="expression patterns" value="Expressed in cerebellum and 9 other cell types or tissues"/>
</dbReference>
<feature type="transmembrane region" description="Helical" evidence="19">
    <location>
        <begin position="917"/>
        <end position="935"/>
    </location>
</feature>
<evidence type="ECO:0000313" key="24">
    <source>
        <dbReference type="Ensembl" id="ENSCATP00000045423.1"/>
    </source>
</evidence>
<feature type="transmembrane region" description="Helical" evidence="19">
    <location>
        <begin position="947"/>
        <end position="965"/>
    </location>
</feature>
<dbReference type="Pfam" id="PF00520">
    <property type="entry name" value="Ion_trans"/>
    <property type="match status" value="1"/>
</dbReference>
<evidence type="ECO:0000259" key="20">
    <source>
        <dbReference type="Pfam" id="PF00520"/>
    </source>
</evidence>
<dbReference type="GO" id="GO:0005886">
    <property type="term" value="C:plasma membrane"/>
    <property type="evidence" value="ECO:0007669"/>
    <property type="project" value="UniProtKB-SubCell"/>
</dbReference>
<dbReference type="InterPro" id="IPR057366">
    <property type="entry name" value="TRPM-like"/>
</dbReference>
<evidence type="ECO:0000256" key="5">
    <source>
        <dbReference type="ARBA" id="ARBA00022860"/>
    </source>
</evidence>
<dbReference type="GO" id="GO:0005262">
    <property type="term" value="F:calcium channel activity"/>
    <property type="evidence" value="ECO:0007669"/>
    <property type="project" value="UniProtKB-ARBA"/>
</dbReference>
<feature type="compositionally biased region" description="Polar residues" evidence="18">
    <location>
        <begin position="1629"/>
        <end position="1640"/>
    </location>
</feature>
<keyword evidence="3" id="KW-1003">Cell membrane</keyword>
<evidence type="ECO:0000256" key="16">
    <source>
        <dbReference type="ARBA" id="ARBA00070989"/>
    </source>
</evidence>
<dbReference type="InterPro" id="IPR005821">
    <property type="entry name" value="Ion_trans_dom"/>
</dbReference>
<dbReference type="PANTHER" id="PTHR13800:SF7">
    <property type="entry name" value="TRANSIENT RECEPTOR POTENTIAL CATION CHANNEL SUBFAMILY M MEMBER 3"/>
    <property type="match status" value="1"/>
</dbReference>
<keyword evidence="25" id="KW-1185">Reference proteome</keyword>
<keyword evidence="6 19" id="KW-1133">Transmembrane helix</keyword>
<dbReference type="GeneTree" id="ENSGT00940000157366"/>
<dbReference type="Proteomes" id="UP000233060">
    <property type="component" value="Unassembled WGS sequence"/>
</dbReference>
<evidence type="ECO:0000256" key="8">
    <source>
        <dbReference type="ARBA" id="ARBA00023136"/>
    </source>
</evidence>
<feature type="region of interest" description="Disordered" evidence="18">
    <location>
        <begin position="1399"/>
        <end position="1418"/>
    </location>
</feature>
<name>A0A2K5P6U7_CERAT</name>
<reference evidence="24" key="1">
    <citation type="submission" date="2025-08" db="UniProtKB">
        <authorList>
            <consortium name="Ensembl"/>
        </authorList>
    </citation>
    <scope>IDENTIFICATION</scope>
</reference>
<evidence type="ECO:0000259" key="23">
    <source>
        <dbReference type="Pfam" id="PF25508"/>
    </source>
</evidence>
<evidence type="ECO:0000256" key="9">
    <source>
        <dbReference type="ARBA" id="ARBA00023303"/>
    </source>
</evidence>
<keyword evidence="9" id="KW-0407">Ion channel</keyword>
<comment type="catalytic activity">
    <reaction evidence="13">
        <text>Ca(2+)(in) = Ca(2+)(out)</text>
        <dbReference type="Rhea" id="RHEA:29671"/>
        <dbReference type="ChEBI" id="CHEBI:29108"/>
    </reaction>
</comment>
<dbReference type="Pfam" id="PF25508">
    <property type="entry name" value="TRPM2"/>
    <property type="match status" value="1"/>
</dbReference>
<feature type="transmembrane region" description="Helical" evidence="19">
    <location>
        <begin position="1064"/>
        <end position="1089"/>
    </location>
</feature>
<evidence type="ECO:0000256" key="7">
    <source>
        <dbReference type="ARBA" id="ARBA00023065"/>
    </source>
</evidence>
<feature type="compositionally biased region" description="Low complexity" evidence="18">
    <location>
        <begin position="1399"/>
        <end position="1415"/>
    </location>
</feature>
<evidence type="ECO:0000256" key="11">
    <source>
        <dbReference type="ARBA" id="ARBA00034634"/>
    </source>
</evidence>
<proteinExistence type="inferred from homology"/>
<gene>
    <name evidence="24" type="primary">TRPM3</name>
</gene>
<dbReference type="Gene3D" id="1.20.5.1010">
    <property type="entry name" value="TRPM, tetramerisation domain"/>
    <property type="match status" value="1"/>
</dbReference>
<feature type="domain" description="TRPM SLOG" evidence="22">
    <location>
        <begin position="124"/>
        <end position="389"/>
    </location>
</feature>
<comment type="subcellular location">
    <subcellularLocation>
        <location evidence="1">Cell membrane</location>
        <topology evidence="1">Multi-pass membrane protein</topology>
    </subcellularLocation>
</comment>
<dbReference type="InterPro" id="IPR041491">
    <property type="entry name" value="TRPM_SLOG"/>
</dbReference>
<evidence type="ECO:0000256" key="4">
    <source>
        <dbReference type="ARBA" id="ARBA00022692"/>
    </source>
</evidence>
<feature type="coiled-coil region" evidence="17">
    <location>
        <begin position="1195"/>
        <end position="1253"/>
    </location>
</feature>
<comment type="catalytic activity">
    <reaction evidence="10">
        <text>Mg(2+)(in) = Mg(2+)(out)</text>
        <dbReference type="Rhea" id="RHEA:29827"/>
        <dbReference type="ChEBI" id="CHEBI:18420"/>
    </reaction>
</comment>
<keyword evidence="5" id="KW-0112">Calmodulin-binding</keyword>
<comment type="catalytic activity">
    <reaction evidence="12">
        <text>Mn(2+)(in) = Mn(2+)(out)</text>
        <dbReference type="Rhea" id="RHEA:28699"/>
        <dbReference type="ChEBI" id="CHEBI:29035"/>
    </reaction>
</comment>
<dbReference type="FunFam" id="1.20.5.1010:FF:000001">
    <property type="entry name" value="Transient receptor potential cation channel subfamily M member 3"/>
    <property type="match status" value="1"/>
</dbReference>
<sequence>WPARACGFLSSPTQRETNLVPSSEPSSELLAQKSWIERAFYKRECVHIIPSTKDPHRCCCGRLIGQHVGLTPSISVLQNEKNESRLSRNDIQSEKWSISKHTQLSPTDAFGTIEFQGGGHSNKAMYVRVSFDTKPDLLLHLMTKEWQLELPKLLISVHGGLQNFELQPKLKQVFGKGLIKAAMTTGAWIFTGGVNTGVIRHVGDALKDHASKSRGKICTIGIAPWGIVENQEDLIGRDVVRPYQTMSNPMSKLTVLNSMHSHFILADNGTTGKYGAEVKLRRQLEKHISLQKINTRIGQGVPVVALIVEGGPNVISIVLEYLRDTPPVPVVVCDGSGRASDILAFGHKYSEEGGLINESLRDQLLVTIQKTFTYTRTQAQHLFIILMECMKKKELITVFRMGSEGHQDIDLAILTALLKGANASAPDQLSLALAWNRVDIARSQIFIYGQQWPVGSLEQAMLDALVLDRVDFVKLLIENGVSMHRFLTISRLEELYNTRHGPSNTLYHLVRDVKKVRTLSTGNLPPDYRISLIDIGLVIEYLMGGAYRCNYTRKRFRTLYHNLFGPKRPKALKLLGMEDDIPLRRGRKTTKKREEEVDIDLDDPEINHFPFPFHELMVWAVLMKRQKMALFFWQHGEEAMAKALVACKLCKAMAHEASENDMVDDISQELNHNSRDFGQLAVELLDQSYKQDEQLAMKLLTYELKNWSNATCLQLAVAAKHRDFIAHTCSQMLLTDMWMGRLRMRKNSGLKVILGILLPPSILSLEFKNKDDMPYMSQAQEIHLQEKEAEEPEKPTKEKDEEDMELTAMLGRNNGESSRKKDEEEVQSRHRLIPLGRKIYEFYNAPIVKFWFYTLAYIGYLMLFNYIVLVKMERWPSTQEWIVISYIFTLGIEKMREILMSEPGKLLQKVKVWLQEYWNVTDLIAILLFSVGMILRLQDQPFRSDGRVIYCVNIIYWYIRLLDIFGVNKYLGPYVMMIGKMMIDMMYFVIIMLVVLMSFGVARQAILFPNEEPSWKLAKNIFYMPYWMIYGEVFADQIDPPCGQNETREDGKIIQLPPCKTGAWIVPAIMACYLLVANILLVNLLIAVFNNTFFEVKSISNQVWKFQRYQLIMTFHERPVLPPPLIIFSHMTMIFQHLCCRWRKHESDPDERDYGLKLFITDDELKKVHDFEEQCIEEYFREKDDRFNSSNDERIRVTSERVENMSMRLEEVNEREHSMKASLQTVDIRLAQLEDLIGRMATALERLTGLERAESNKIRSRTSSDCTDAAYIVRQSSFNSQEGNTFKLQESIDPAGEETIHSFYSVNMKDKGGIEKLESIFKERSLSLHRATSSHSVAKEPKAPAAPANTLAIVPDSRRPSSCIDIYVSAMDELHCDIDPLDNSMNILGLGEPSFSTPVPSTAPSSSAYATLAPTDKPPSRSIDFEDITSMDTRSFSSDYTHLPECQNPWDSDPPMYHTIERSKSSRYLATTPFLLEEAPIVKSHSFMFSPSRSYYANFGMPVKTAEYTSITDCIDTRCVNAPQAIADRAVFPGGLGDKVEDLSCCHPEREAELSHPSSDSEENEAKGRRATIAISSQEGDNSDRALSNNITVPKIERANSYSAEEPSAPYAHTRKSFSISDKLDRQRNTASLRNPFQRSKSSKPEGRGDSLSMRRLSRTSAFQSFESKHN</sequence>